<dbReference type="OMA" id="YLCEYAL"/>
<keyword evidence="2" id="KW-0547">Nucleotide-binding</keyword>
<feature type="non-terminal residue" evidence="9">
    <location>
        <position position="153"/>
    </location>
</feature>
<proteinExistence type="predicted"/>
<organism evidence="9 10">
    <name type="scientific">Stegodyphus mimosarum</name>
    <name type="common">African social velvet spider</name>
    <dbReference type="NCBI Taxonomy" id="407821"/>
    <lineage>
        <taxon>Eukaryota</taxon>
        <taxon>Metazoa</taxon>
        <taxon>Ecdysozoa</taxon>
        <taxon>Arthropoda</taxon>
        <taxon>Chelicerata</taxon>
        <taxon>Arachnida</taxon>
        <taxon>Araneae</taxon>
        <taxon>Araneomorphae</taxon>
        <taxon>Entelegynae</taxon>
        <taxon>Eresoidea</taxon>
        <taxon>Eresidae</taxon>
        <taxon>Stegodyphus</taxon>
    </lineage>
</organism>
<dbReference type="EMBL" id="KK112957">
    <property type="protein sequence ID" value="KFM58947.1"/>
    <property type="molecule type" value="Genomic_DNA"/>
</dbReference>
<reference evidence="9 10" key="1">
    <citation type="submission" date="2013-11" db="EMBL/GenBank/DDBJ databases">
        <title>Genome sequencing of Stegodyphus mimosarum.</title>
        <authorList>
            <person name="Bechsgaard J."/>
        </authorList>
    </citation>
    <scope>NUCLEOTIDE SEQUENCE [LARGE SCALE GENOMIC DNA]</scope>
</reference>
<dbReference type="STRING" id="407821.A0A087T1F8"/>
<feature type="domain" description="DEAD-box RNA helicase Q" evidence="8">
    <location>
        <begin position="25"/>
        <end position="53"/>
    </location>
</feature>
<keyword evidence="10" id="KW-1185">Reference proteome</keyword>
<evidence type="ECO:0000256" key="3">
    <source>
        <dbReference type="ARBA" id="ARBA00022801"/>
    </source>
</evidence>
<dbReference type="InterPro" id="IPR050079">
    <property type="entry name" value="DEAD_box_RNA_helicase"/>
</dbReference>
<evidence type="ECO:0000256" key="6">
    <source>
        <dbReference type="PROSITE-ProRule" id="PRU00552"/>
    </source>
</evidence>
<dbReference type="PROSITE" id="PS51195">
    <property type="entry name" value="Q_MOTIF"/>
    <property type="match status" value="1"/>
</dbReference>
<dbReference type="GO" id="GO:0016787">
    <property type="term" value="F:hydrolase activity"/>
    <property type="evidence" value="ECO:0007669"/>
    <property type="project" value="UniProtKB-KW"/>
</dbReference>
<dbReference type="Gene3D" id="3.40.50.300">
    <property type="entry name" value="P-loop containing nucleotide triphosphate hydrolases"/>
    <property type="match status" value="1"/>
</dbReference>
<dbReference type="SUPFAM" id="SSF52540">
    <property type="entry name" value="P-loop containing nucleoside triphosphate hydrolases"/>
    <property type="match status" value="1"/>
</dbReference>
<dbReference type="GO" id="GO:0005829">
    <property type="term" value="C:cytosol"/>
    <property type="evidence" value="ECO:0007669"/>
    <property type="project" value="TreeGrafter"/>
</dbReference>
<gene>
    <name evidence="9" type="ORF">X975_08525</name>
</gene>
<dbReference type="InterPro" id="IPR011545">
    <property type="entry name" value="DEAD/DEAH_box_helicase_dom"/>
</dbReference>
<evidence type="ECO:0000256" key="5">
    <source>
        <dbReference type="ARBA" id="ARBA00022840"/>
    </source>
</evidence>
<dbReference type="GO" id="GO:0003724">
    <property type="term" value="F:RNA helicase activity"/>
    <property type="evidence" value="ECO:0007669"/>
    <property type="project" value="UniProtKB-EC"/>
</dbReference>
<name>A0A087T1F8_STEMI</name>
<protein>
    <recommendedName>
        <fullName evidence="1">RNA helicase</fullName>
        <ecNumber evidence="1">3.6.4.13</ecNumber>
    </recommendedName>
</protein>
<dbReference type="InterPro" id="IPR014014">
    <property type="entry name" value="RNA_helicase_DEAD_Q_motif"/>
</dbReference>
<evidence type="ECO:0000256" key="2">
    <source>
        <dbReference type="ARBA" id="ARBA00022741"/>
    </source>
</evidence>
<evidence type="ECO:0000256" key="4">
    <source>
        <dbReference type="ARBA" id="ARBA00022806"/>
    </source>
</evidence>
<evidence type="ECO:0000259" key="8">
    <source>
        <dbReference type="PROSITE" id="PS51195"/>
    </source>
</evidence>
<dbReference type="Pfam" id="PF00270">
    <property type="entry name" value="DEAD"/>
    <property type="match status" value="1"/>
</dbReference>
<dbReference type="AlphaFoldDB" id="A0A087T1F8"/>
<evidence type="ECO:0000256" key="1">
    <source>
        <dbReference type="ARBA" id="ARBA00012552"/>
    </source>
</evidence>
<feature type="short sequence motif" description="Q motif" evidence="6">
    <location>
        <begin position="25"/>
        <end position="53"/>
    </location>
</feature>
<dbReference type="EC" id="3.6.4.13" evidence="1"/>
<dbReference type="Proteomes" id="UP000054359">
    <property type="component" value="Unassembled WGS sequence"/>
</dbReference>
<evidence type="ECO:0000313" key="9">
    <source>
        <dbReference type="EMBL" id="KFM58947.1"/>
    </source>
</evidence>
<dbReference type="InterPro" id="IPR014001">
    <property type="entry name" value="Helicase_ATP-bd"/>
</dbReference>
<dbReference type="PANTHER" id="PTHR47959:SF8">
    <property type="entry name" value="RNA HELICASE"/>
    <property type="match status" value="1"/>
</dbReference>
<dbReference type="InterPro" id="IPR027417">
    <property type="entry name" value="P-loop_NTPase"/>
</dbReference>
<dbReference type="SMART" id="SM00487">
    <property type="entry name" value="DEXDc"/>
    <property type="match status" value="1"/>
</dbReference>
<keyword evidence="3" id="KW-0378">Hydrolase</keyword>
<accession>A0A087T1F8</accession>
<dbReference type="OrthoDB" id="10261375at2759"/>
<sequence>MDDDDKIDISSIIPHQNAKPKKKSGGFQSMGLSYPVLRAVLKKGYKVPTPIQRKAIPVIMEGKNVVAMARTGSGKTAAFLIPMLERLKCRIPKAGARALIFSPTRELAMQTMKFTKELATNTDLKAILVLGGEKIENQFAAIHESPDIIIATP</sequence>
<evidence type="ECO:0000259" key="7">
    <source>
        <dbReference type="PROSITE" id="PS51192"/>
    </source>
</evidence>
<dbReference type="PANTHER" id="PTHR47959">
    <property type="entry name" value="ATP-DEPENDENT RNA HELICASE RHLE-RELATED"/>
    <property type="match status" value="1"/>
</dbReference>
<evidence type="ECO:0000313" key="10">
    <source>
        <dbReference type="Proteomes" id="UP000054359"/>
    </source>
</evidence>
<dbReference type="PROSITE" id="PS51192">
    <property type="entry name" value="HELICASE_ATP_BIND_1"/>
    <property type="match status" value="1"/>
</dbReference>
<keyword evidence="5" id="KW-0067">ATP-binding</keyword>
<keyword evidence="4 9" id="KW-0347">Helicase</keyword>
<dbReference type="GO" id="GO:0005524">
    <property type="term" value="F:ATP binding"/>
    <property type="evidence" value="ECO:0007669"/>
    <property type="project" value="UniProtKB-KW"/>
</dbReference>
<dbReference type="GO" id="GO:0003676">
    <property type="term" value="F:nucleic acid binding"/>
    <property type="evidence" value="ECO:0007669"/>
    <property type="project" value="InterPro"/>
</dbReference>
<feature type="domain" description="Helicase ATP-binding" evidence="7">
    <location>
        <begin position="56"/>
        <end position="153"/>
    </location>
</feature>